<evidence type="ECO:0000313" key="3">
    <source>
        <dbReference type="Proteomes" id="UP000242592"/>
    </source>
</evidence>
<evidence type="ECO:0000256" key="1">
    <source>
        <dbReference type="SAM" id="Phobius"/>
    </source>
</evidence>
<dbReference type="AlphaFoldDB" id="A0A1M5RWU8"/>
<reference evidence="3" key="1">
    <citation type="submission" date="2016-11" db="EMBL/GenBank/DDBJ databases">
        <authorList>
            <person name="Varghese N."/>
            <person name="Submissions S."/>
        </authorList>
    </citation>
    <scope>NUCLEOTIDE SEQUENCE [LARGE SCALE GENOMIC DNA]</scope>
    <source>
        <strain evidence="3">DSM 15807</strain>
    </source>
</reference>
<gene>
    <name evidence="2" type="ORF">SAMN02745199_0657</name>
</gene>
<organism evidence="2 3">
    <name type="scientific">Thermosipho atlanticus DSM 15807</name>
    <dbReference type="NCBI Taxonomy" id="1123380"/>
    <lineage>
        <taxon>Bacteria</taxon>
        <taxon>Thermotogati</taxon>
        <taxon>Thermotogota</taxon>
        <taxon>Thermotogae</taxon>
        <taxon>Thermotogales</taxon>
        <taxon>Fervidobacteriaceae</taxon>
        <taxon>Thermosipho</taxon>
    </lineage>
</organism>
<keyword evidence="3" id="KW-1185">Reference proteome</keyword>
<dbReference type="Proteomes" id="UP000242592">
    <property type="component" value="Unassembled WGS sequence"/>
</dbReference>
<evidence type="ECO:0000313" key="2">
    <source>
        <dbReference type="EMBL" id="SHH30508.1"/>
    </source>
</evidence>
<keyword evidence="1" id="KW-0812">Transmembrane</keyword>
<keyword evidence="1" id="KW-0472">Membrane</keyword>
<name>A0A1M5RWU8_9BACT</name>
<dbReference type="OrthoDB" id="47051at2"/>
<proteinExistence type="predicted"/>
<sequence length="227" mass="26066">MRKKRKSRAGLWISIVVLTIVVISGFTFWKIYSIKSSPEFNASIISQYLFIDSTNNVGYYIFIQGEKRNLYILKVKDHSYNSASKQEIDFKSPLLAKSLLADMLGVNAVYDYYVIFDNTVEDFSNAFGINTNNFDTLFEKLSQRGLKFFDYFKLDGIIKKLRPNTTLTSPALAKLLYAFGNYSVKTFDLPTMTEKPLKITVSGKTFERLYIDLEKLEQLKKLLGGEL</sequence>
<dbReference type="RefSeq" id="WP_073072157.1">
    <property type="nucleotide sequence ID" value="NZ_FQXN01000002.1"/>
</dbReference>
<dbReference type="EMBL" id="FQXN01000002">
    <property type="protein sequence ID" value="SHH30508.1"/>
    <property type="molecule type" value="Genomic_DNA"/>
</dbReference>
<protein>
    <submittedName>
        <fullName evidence="2">Uncharacterized protein</fullName>
    </submittedName>
</protein>
<keyword evidence="1" id="KW-1133">Transmembrane helix</keyword>
<accession>A0A1M5RWU8</accession>
<feature type="transmembrane region" description="Helical" evidence="1">
    <location>
        <begin position="12"/>
        <end position="32"/>
    </location>
</feature>
<dbReference type="STRING" id="1123380.SAMN02745199_0657"/>